<evidence type="ECO:0000256" key="1">
    <source>
        <dbReference type="SAM" id="SignalP"/>
    </source>
</evidence>
<keyword evidence="1" id="KW-0732">Signal</keyword>
<feature type="signal peptide" evidence="1">
    <location>
        <begin position="1"/>
        <end position="31"/>
    </location>
</feature>
<proteinExistence type="predicted"/>
<evidence type="ECO:0000259" key="2">
    <source>
        <dbReference type="Pfam" id="PF04945"/>
    </source>
</evidence>
<dbReference type="NCBIfam" id="NF041384">
    <property type="entry name" value="YHS_seleno_dom"/>
    <property type="match status" value="1"/>
</dbReference>
<feature type="chain" id="PRO_5012734951" evidence="1">
    <location>
        <begin position="32"/>
        <end position="165"/>
    </location>
</feature>
<name>A0A1Y6FHZ9_9HYPH</name>
<feature type="domain" description="YHS" evidence="2">
    <location>
        <begin position="54"/>
        <end position="99"/>
    </location>
</feature>
<accession>A0A1Y6FHZ9</accession>
<reference evidence="4" key="1">
    <citation type="submission" date="2017-04" db="EMBL/GenBank/DDBJ databases">
        <authorList>
            <person name="Varghese N."/>
            <person name="Submissions S."/>
        </authorList>
    </citation>
    <scope>NUCLEOTIDE SEQUENCE [LARGE SCALE GENOMIC DNA]</scope>
</reference>
<dbReference type="EMBL" id="FXWK01000001">
    <property type="protein sequence ID" value="SMQ74584.1"/>
    <property type="molecule type" value="Genomic_DNA"/>
</dbReference>
<dbReference type="InterPro" id="IPR007029">
    <property type="entry name" value="YHS_dom"/>
</dbReference>
<protein>
    <submittedName>
        <fullName evidence="3">YHS domain-containing protein</fullName>
    </submittedName>
</protein>
<organism evidence="3 4">
    <name type="scientific">Devosia lucknowensis</name>
    <dbReference type="NCBI Taxonomy" id="1096929"/>
    <lineage>
        <taxon>Bacteria</taxon>
        <taxon>Pseudomonadati</taxon>
        <taxon>Pseudomonadota</taxon>
        <taxon>Alphaproteobacteria</taxon>
        <taxon>Hyphomicrobiales</taxon>
        <taxon>Devosiaceae</taxon>
        <taxon>Devosia</taxon>
    </lineage>
</organism>
<gene>
    <name evidence="3" type="ORF">SAMN06295905_2315</name>
</gene>
<dbReference type="Proteomes" id="UP000194474">
    <property type="component" value="Unassembled WGS sequence"/>
</dbReference>
<sequence>MKQTSKQILTMIALVLPLLGLAGATVSPALAQSIVTWIRTDPLTGIALGGMDPVSYFTEPAPMPGRSEFEFSWMGAPFLFANEANMEIFKRHPEIYAPQFGGHGAMSMSRGFISDADPMIYTVYKQRLYLFYSASNREAFLLSPDAAALRAEQHWQVLSKTLSTR</sequence>
<dbReference type="Pfam" id="PF04945">
    <property type="entry name" value="YHS"/>
    <property type="match status" value="1"/>
</dbReference>
<evidence type="ECO:0000313" key="4">
    <source>
        <dbReference type="Proteomes" id="UP000194474"/>
    </source>
</evidence>
<dbReference type="AlphaFoldDB" id="A0A1Y6FHZ9"/>
<evidence type="ECO:0000313" key="3">
    <source>
        <dbReference type="EMBL" id="SMQ74584.1"/>
    </source>
</evidence>
<keyword evidence="4" id="KW-1185">Reference proteome</keyword>